<proteinExistence type="predicted"/>
<comment type="caution">
    <text evidence="1">The sequence shown here is derived from an EMBL/GenBank/DDBJ whole genome shotgun (WGS) entry which is preliminary data.</text>
</comment>
<dbReference type="SUPFAM" id="SSF140566">
    <property type="entry name" value="FlgN-like"/>
    <property type="match status" value="1"/>
</dbReference>
<sequence length="121" mass="13278">MTDTPHKHDVILAALNALLDQERQALLDGNLEAIGPMLEQKTALISGLDDATPDEAENIRPLQLKLRRNQELFDQALAGIRNVANRLGDMRQVRRSMDVYDAKGNRASIGGDGAGSFEKRA</sequence>
<gene>
    <name evidence="1" type="ORF">ATI53_103114</name>
</gene>
<dbReference type="GO" id="GO:0044780">
    <property type="term" value="P:bacterial-type flagellum assembly"/>
    <property type="evidence" value="ECO:0007669"/>
    <property type="project" value="InterPro"/>
</dbReference>
<dbReference type="RefSeq" id="WP_009503996.1">
    <property type="nucleotide sequence ID" value="NZ_LIGK01000031.1"/>
</dbReference>
<organism evidence="1 2">
    <name type="scientific">Salipiger aestuarii</name>
    <dbReference type="NCBI Taxonomy" id="568098"/>
    <lineage>
        <taxon>Bacteria</taxon>
        <taxon>Pseudomonadati</taxon>
        <taxon>Pseudomonadota</taxon>
        <taxon>Alphaproteobacteria</taxon>
        <taxon>Rhodobacterales</taxon>
        <taxon>Roseobacteraceae</taxon>
        <taxon>Salipiger</taxon>
    </lineage>
</organism>
<name>A0A327Y1Q0_9RHOB</name>
<dbReference type="OrthoDB" id="7862860at2"/>
<dbReference type="Proteomes" id="UP000249165">
    <property type="component" value="Unassembled WGS sequence"/>
</dbReference>
<dbReference type="InterPro" id="IPR036679">
    <property type="entry name" value="FlgN-like_sf"/>
</dbReference>
<evidence type="ECO:0008006" key="3">
    <source>
        <dbReference type="Google" id="ProtNLM"/>
    </source>
</evidence>
<dbReference type="AlphaFoldDB" id="A0A327Y1Q0"/>
<evidence type="ECO:0000313" key="1">
    <source>
        <dbReference type="EMBL" id="RAK13986.1"/>
    </source>
</evidence>
<reference evidence="1 2" key="1">
    <citation type="submission" date="2018-06" db="EMBL/GenBank/DDBJ databases">
        <title>Genomic Encyclopedia of Archaeal and Bacterial Type Strains, Phase II (KMG-II): from individual species to whole genera.</title>
        <authorList>
            <person name="Goeker M."/>
        </authorList>
    </citation>
    <scope>NUCLEOTIDE SEQUENCE [LARGE SCALE GENOMIC DNA]</scope>
    <source>
        <strain evidence="1 2">DSM 22011</strain>
    </source>
</reference>
<accession>A0A327Y1Q0</accession>
<keyword evidence="2" id="KW-1185">Reference proteome</keyword>
<evidence type="ECO:0000313" key="2">
    <source>
        <dbReference type="Proteomes" id="UP000249165"/>
    </source>
</evidence>
<protein>
    <recommendedName>
        <fullName evidence="3">FlgN protein</fullName>
    </recommendedName>
</protein>
<dbReference type="EMBL" id="QLMG01000031">
    <property type="protein sequence ID" value="RAK13986.1"/>
    <property type="molecule type" value="Genomic_DNA"/>
</dbReference>